<reference evidence="1 2" key="1">
    <citation type="journal article" date="2023" name="Nucleic Acids Res.">
        <title>The hologenome of Daphnia magna reveals possible DNA methylation and microbiome-mediated evolution of the host genome.</title>
        <authorList>
            <person name="Chaturvedi A."/>
            <person name="Li X."/>
            <person name="Dhandapani V."/>
            <person name="Marshall H."/>
            <person name="Kissane S."/>
            <person name="Cuenca-Cambronero M."/>
            <person name="Asole G."/>
            <person name="Calvet F."/>
            <person name="Ruiz-Romero M."/>
            <person name="Marangio P."/>
            <person name="Guigo R."/>
            <person name="Rago D."/>
            <person name="Mirbahai L."/>
            <person name="Eastwood N."/>
            <person name="Colbourne J.K."/>
            <person name="Zhou J."/>
            <person name="Mallon E."/>
            <person name="Orsini L."/>
        </authorList>
    </citation>
    <scope>NUCLEOTIDE SEQUENCE [LARGE SCALE GENOMIC DNA]</scope>
    <source>
        <strain evidence="1">LRV0_1</strain>
    </source>
</reference>
<dbReference type="Proteomes" id="UP001234178">
    <property type="component" value="Unassembled WGS sequence"/>
</dbReference>
<evidence type="ECO:0000313" key="1">
    <source>
        <dbReference type="EMBL" id="KAK4009745.1"/>
    </source>
</evidence>
<evidence type="ECO:0000313" key="2">
    <source>
        <dbReference type="Proteomes" id="UP001234178"/>
    </source>
</evidence>
<protein>
    <submittedName>
        <fullName evidence="1">Uncharacterized protein</fullName>
    </submittedName>
</protein>
<dbReference type="EMBL" id="JAOYFB010000003">
    <property type="protein sequence ID" value="KAK4009745.1"/>
    <property type="molecule type" value="Genomic_DNA"/>
</dbReference>
<sequence>MTGEDAECLKVYYSRTFPELDKYYWHPKLVYIEQQQRSWFLHKTLQPQQTNLDTNEIFAFVENVQRRMFYCSIGSAPISHNRVKRPVPGKGNRG</sequence>
<accession>A0ABQ9ZB57</accession>
<proteinExistence type="predicted"/>
<gene>
    <name evidence="1" type="ORF">OUZ56_018891</name>
</gene>
<comment type="caution">
    <text evidence="1">The sequence shown here is derived from an EMBL/GenBank/DDBJ whole genome shotgun (WGS) entry which is preliminary data.</text>
</comment>
<organism evidence="1 2">
    <name type="scientific">Daphnia magna</name>
    <dbReference type="NCBI Taxonomy" id="35525"/>
    <lineage>
        <taxon>Eukaryota</taxon>
        <taxon>Metazoa</taxon>
        <taxon>Ecdysozoa</taxon>
        <taxon>Arthropoda</taxon>
        <taxon>Crustacea</taxon>
        <taxon>Branchiopoda</taxon>
        <taxon>Diplostraca</taxon>
        <taxon>Cladocera</taxon>
        <taxon>Anomopoda</taxon>
        <taxon>Daphniidae</taxon>
        <taxon>Daphnia</taxon>
    </lineage>
</organism>
<keyword evidence="2" id="KW-1185">Reference proteome</keyword>
<name>A0ABQ9ZB57_9CRUS</name>